<reference evidence="1 2" key="1">
    <citation type="journal article" date="2024" name="Commun. Biol.">
        <title>Comparative genomic analysis of thermophilic fungi reveals convergent evolutionary adaptations and gene losses.</title>
        <authorList>
            <person name="Steindorff A.S."/>
            <person name="Aguilar-Pontes M.V."/>
            <person name="Robinson A.J."/>
            <person name="Andreopoulos B."/>
            <person name="LaButti K."/>
            <person name="Kuo A."/>
            <person name="Mondo S."/>
            <person name="Riley R."/>
            <person name="Otillar R."/>
            <person name="Haridas S."/>
            <person name="Lipzen A."/>
            <person name="Grimwood J."/>
            <person name="Schmutz J."/>
            <person name="Clum A."/>
            <person name="Reid I.D."/>
            <person name="Moisan M.C."/>
            <person name="Butler G."/>
            <person name="Nguyen T.T.M."/>
            <person name="Dewar K."/>
            <person name="Conant G."/>
            <person name="Drula E."/>
            <person name="Henrissat B."/>
            <person name="Hansel C."/>
            <person name="Singer S."/>
            <person name="Hutchinson M.I."/>
            <person name="de Vries R.P."/>
            <person name="Natvig D.O."/>
            <person name="Powell A.J."/>
            <person name="Tsang A."/>
            <person name="Grigoriev I.V."/>
        </authorList>
    </citation>
    <scope>NUCLEOTIDE SEQUENCE [LARGE SCALE GENOMIC DNA]</scope>
    <source>
        <strain evidence="1 2">ATCC 24622</strain>
    </source>
</reference>
<evidence type="ECO:0000313" key="2">
    <source>
        <dbReference type="Proteomes" id="UP001586593"/>
    </source>
</evidence>
<name>A0ABR3V7A2_9PEZI</name>
<accession>A0ABR3V7A2</accession>
<dbReference type="Proteomes" id="UP001586593">
    <property type="component" value="Unassembled WGS sequence"/>
</dbReference>
<keyword evidence="2" id="KW-1185">Reference proteome</keyword>
<evidence type="ECO:0000313" key="1">
    <source>
        <dbReference type="EMBL" id="KAL1837621.1"/>
    </source>
</evidence>
<protein>
    <submittedName>
        <fullName evidence="1">Uncharacterized protein</fullName>
    </submittedName>
</protein>
<dbReference type="EMBL" id="JAZHXJ010002612">
    <property type="protein sequence ID" value="KAL1837621.1"/>
    <property type="molecule type" value="Genomic_DNA"/>
</dbReference>
<comment type="caution">
    <text evidence="1">The sequence shown here is derived from an EMBL/GenBank/DDBJ whole genome shotgun (WGS) entry which is preliminary data.</text>
</comment>
<gene>
    <name evidence="1" type="ORF">VTK73DRAFT_4639</name>
</gene>
<proteinExistence type="predicted"/>
<sequence>MVSTRLAMLVDEITDRCLTSYLGCRSARRLRSGWRERDSGGPVAVVGSSFRGLLTGPAAGVLVSSQCFRLPGRGASGRAGGTAPVMISVSQVGGRETRQQFHFSSRVDSGSSPNFNEQSGSRVCQIRWRSLVAAAFFPSCAVRRGHAMWVPSKRGSPA</sequence>
<organism evidence="1 2">
    <name type="scientific">Phialemonium thermophilum</name>
    <dbReference type="NCBI Taxonomy" id="223376"/>
    <lineage>
        <taxon>Eukaryota</taxon>
        <taxon>Fungi</taxon>
        <taxon>Dikarya</taxon>
        <taxon>Ascomycota</taxon>
        <taxon>Pezizomycotina</taxon>
        <taxon>Sordariomycetes</taxon>
        <taxon>Sordariomycetidae</taxon>
        <taxon>Cephalothecales</taxon>
        <taxon>Cephalothecaceae</taxon>
        <taxon>Phialemonium</taxon>
    </lineage>
</organism>